<keyword evidence="1" id="KW-0560">Oxidoreductase</keyword>
<dbReference type="Gene3D" id="3.40.309.10">
    <property type="entry name" value="Aldehyde Dehydrogenase, Chain A, domain 2"/>
    <property type="match status" value="1"/>
</dbReference>
<feature type="domain" description="Aldehyde dehydrogenase" evidence="2">
    <location>
        <begin position="15"/>
        <end position="276"/>
    </location>
</feature>
<protein>
    <submittedName>
        <fullName evidence="3">Acetaldehyde dehydrogenase (Acetylating)</fullName>
    </submittedName>
</protein>
<evidence type="ECO:0000313" key="3">
    <source>
        <dbReference type="EMBL" id="MDQ0338729.1"/>
    </source>
</evidence>
<gene>
    <name evidence="3" type="ORF">J2S00_001515</name>
</gene>
<dbReference type="EMBL" id="JAUSUQ010000004">
    <property type="protein sequence ID" value="MDQ0338729.1"/>
    <property type="molecule type" value="Genomic_DNA"/>
</dbReference>
<name>A0ABU0CQS8_9BACI</name>
<dbReference type="SUPFAM" id="SSF53720">
    <property type="entry name" value="ALDH-like"/>
    <property type="match status" value="1"/>
</dbReference>
<organism evidence="3 4">
    <name type="scientific">Caldalkalibacillus uzonensis</name>
    <dbReference type="NCBI Taxonomy" id="353224"/>
    <lineage>
        <taxon>Bacteria</taxon>
        <taxon>Bacillati</taxon>
        <taxon>Bacillota</taxon>
        <taxon>Bacilli</taxon>
        <taxon>Bacillales</taxon>
        <taxon>Bacillaceae</taxon>
        <taxon>Caldalkalibacillus</taxon>
    </lineage>
</organism>
<dbReference type="Pfam" id="PF00171">
    <property type="entry name" value="Aldedh"/>
    <property type="match status" value="1"/>
</dbReference>
<dbReference type="NCBIfam" id="TIGR02518">
    <property type="entry name" value="EutH_ACDH"/>
    <property type="match status" value="1"/>
</dbReference>
<dbReference type="PANTHER" id="PTHR11699">
    <property type="entry name" value="ALDEHYDE DEHYDROGENASE-RELATED"/>
    <property type="match status" value="1"/>
</dbReference>
<accession>A0ABU0CQS8</accession>
<dbReference type="InterPro" id="IPR016163">
    <property type="entry name" value="Ald_DH_C"/>
</dbReference>
<evidence type="ECO:0000259" key="2">
    <source>
        <dbReference type="Pfam" id="PF00171"/>
    </source>
</evidence>
<evidence type="ECO:0000256" key="1">
    <source>
        <dbReference type="ARBA" id="ARBA00023002"/>
    </source>
</evidence>
<dbReference type="RefSeq" id="WP_307337555.1">
    <property type="nucleotide sequence ID" value="NZ_JAUSUQ010000004.1"/>
</dbReference>
<dbReference type="InterPro" id="IPR013357">
    <property type="entry name" value="Acetaldehyde_DH_acetylating"/>
</dbReference>
<dbReference type="InterPro" id="IPR015590">
    <property type="entry name" value="Aldehyde_DH_dom"/>
</dbReference>
<evidence type="ECO:0000313" key="4">
    <source>
        <dbReference type="Proteomes" id="UP001232445"/>
    </source>
</evidence>
<dbReference type="CDD" id="cd07122">
    <property type="entry name" value="ALDH_F20_ACDH"/>
    <property type="match status" value="1"/>
</dbReference>
<dbReference type="Proteomes" id="UP001232445">
    <property type="component" value="Unassembled WGS sequence"/>
</dbReference>
<proteinExistence type="predicted"/>
<dbReference type="Gene3D" id="3.40.605.10">
    <property type="entry name" value="Aldehyde Dehydrogenase, Chain A, domain 1"/>
    <property type="match status" value="1"/>
</dbReference>
<comment type="caution">
    <text evidence="3">The sequence shown here is derived from an EMBL/GenBank/DDBJ whole genome shotgun (WGS) entry which is preliminary data.</text>
</comment>
<keyword evidence="4" id="KW-1185">Reference proteome</keyword>
<dbReference type="InterPro" id="IPR016161">
    <property type="entry name" value="Ald_DH/histidinol_DH"/>
</dbReference>
<reference evidence="3 4" key="1">
    <citation type="submission" date="2023-07" db="EMBL/GenBank/DDBJ databases">
        <title>Genomic Encyclopedia of Type Strains, Phase IV (KMG-IV): sequencing the most valuable type-strain genomes for metagenomic binning, comparative biology and taxonomic classification.</title>
        <authorList>
            <person name="Goeker M."/>
        </authorList>
    </citation>
    <scope>NUCLEOTIDE SEQUENCE [LARGE SCALE GENOMIC DNA]</scope>
    <source>
        <strain evidence="3 4">DSM 17740</strain>
    </source>
</reference>
<sequence>MTAIIEWDKDLRSVQEMRLAVAKAKEAQHIFAGFSQQQVDRIVKAMADAAFEQASKLAHMAVEETGLGVYEHKVIKNQVAARDVYESIRDVKTVGIVNENREEQIVEVASPFGVIAGIVPTTNPTSTAIFKSLIAVKARNAIVFSPHPAAAKCTVEAARVCMQAAREAGAPDGLIGWITEPTMEATEGLMKHPDVHLILATGGSGLVKAAYSSGKPAYGVGPGNAPVYIERSADISQSVKRIVDSKTFDNGTICASEQAVIVDQQVRHLVVHQFKNNGAYFLNEAEKKKVEAVMTLAPGKLNPKIVGKSATVIAQMAGITVPEKTRLLIAEETEVGKHIPFSIEKLSPLFAFYTVRDWQEAVDLCKQLLALGGRGHTLAIHTRDDGVARRFAEEIPVSRIVVNTPAALGAVGATTHLKPSYTLGCGTFGGNITSDNITVHHLINLKRMAYGIRDIDIPRPGTDSLPERRGEKGGHNKAVEVQQVVEKVLVEEGKVGRVDKEMVTQLVQEVLAKLG</sequence>
<dbReference type="InterPro" id="IPR016162">
    <property type="entry name" value="Ald_DH_N"/>
</dbReference>